<dbReference type="SMART" id="SM00868">
    <property type="entry name" value="zf-AD"/>
    <property type="match status" value="1"/>
</dbReference>
<evidence type="ECO:0000256" key="9">
    <source>
        <dbReference type="SAM" id="MobiDB-lite"/>
    </source>
</evidence>
<reference evidence="11" key="3">
    <citation type="submission" date="2012-09" db="EMBL/GenBank/DDBJ databases">
        <authorList>
            <consortium name="VectorBase"/>
        </authorList>
    </citation>
    <scope>NUCLEOTIDE SEQUENCE</scope>
    <source>
        <strain evidence="11">Liverpool</strain>
    </source>
</reference>
<dbReference type="SUPFAM" id="SSF57716">
    <property type="entry name" value="Glucocorticoid receptor-like (DNA-binding domain)"/>
    <property type="match status" value="1"/>
</dbReference>
<sequence>MDTKPPTKLLPHEITAKKSLKPVKTTVRFKKADVRQCRLCLRVLPRGDVRLTVENDAYDFRRKIIDTVGVTIVDGDKVQGVCANCLLLVDIIGNFRESCRKADIIHGKRLLMMHPGSWSGESSKKVFEDCHNLVKRNRSEMDALYQCFERREEEEAVKERMKPEPGTDQDMEVQSESKPGYSALESPEPQINSVPSSHRKNIMCDICGEFKESSQMEGHRNRHLDTRPYACANDGCDKRFFCGKSLSNHVATMHTGTTRLWECEICQRKIKGKSHLKLHMATHEAEGSNPRKTGCHICGKMFYKCYLKDHMAVHTGEMAYNCALCDRSFAAMNNWISHCKKAHPDVECNPRNVSRRVVEGVKV</sequence>
<dbReference type="SMART" id="SM00355">
    <property type="entry name" value="ZnF_C2H2"/>
    <property type="match status" value="5"/>
</dbReference>
<evidence type="ECO:0000256" key="2">
    <source>
        <dbReference type="ARBA" id="ARBA00022723"/>
    </source>
</evidence>
<dbReference type="PANTHER" id="PTHR24399">
    <property type="entry name" value="ZINC FINGER AND BTB DOMAIN-CONTAINING"/>
    <property type="match status" value="1"/>
</dbReference>
<reference evidence="11" key="2">
    <citation type="journal article" date="2007" name="Science">
        <title>Genome sequence of Aedes aegypti, a major arbovirus vector.</title>
        <authorList>
            <person name="Nene V."/>
            <person name="Wortman J.R."/>
            <person name="Lawson D."/>
            <person name="Haas B."/>
            <person name="Kodira C."/>
            <person name="Tu Z.J."/>
            <person name="Loftus B."/>
            <person name="Xi Z."/>
            <person name="Megy K."/>
            <person name="Grabherr M."/>
            <person name="Ren Q."/>
            <person name="Zdobnov E.M."/>
            <person name="Lobo N.F."/>
            <person name="Campbell K.S."/>
            <person name="Brown S.E."/>
            <person name="Bonaldo M.F."/>
            <person name="Zhu J."/>
            <person name="Sinkins S.P."/>
            <person name="Hogenkamp D.G."/>
            <person name="Amedeo P."/>
            <person name="Arensburger P."/>
            <person name="Atkinson P.W."/>
            <person name="Bidwell S."/>
            <person name="Biedler J."/>
            <person name="Birney E."/>
            <person name="Bruggner R.V."/>
            <person name="Costas J."/>
            <person name="Coy M.R."/>
            <person name="Crabtree J."/>
            <person name="Crawford M."/>
            <person name="Debruyn B."/>
            <person name="Decaprio D."/>
            <person name="Eiglmeier K."/>
            <person name="Eisenstadt E."/>
            <person name="El-Dorry H."/>
            <person name="Gelbart W.M."/>
            <person name="Gomes S.L."/>
            <person name="Hammond M."/>
            <person name="Hannick L.I."/>
            <person name="Hogan J.R."/>
            <person name="Holmes M.H."/>
            <person name="Jaffe D."/>
            <person name="Johnston J.S."/>
            <person name="Kennedy R.C."/>
            <person name="Koo H."/>
            <person name="Kravitz S."/>
            <person name="Kriventseva E.V."/>
            <person name="Kulp D."/>
            <person name="Labutti K."/>
            <person name="Lee E."/>
            <person name="Li S."/>
            <person name="Lovin D.D."/>
            <person name="Mao C."/>
            <person name="Mauceli E."/>
            <person name="Menck C.F."/>
            <person name="Miller J.R."/>
            <person name="Montgomery P."/>
            <person name="Mori A."/>
            <person name="Nascimento A.L."/>
            <person name="Naveira H.F."/>
            <person name="Nusbaum C."/>
            <person name="O'leary S."/>
            <person name="Orvis J."/>
            <person name="Pertea M."/>
            <person name="Quesneville H."/>
            <person name="Reidenbach K.R."/>
            <person name="Rogers Y.H."/>
            <person name="Roth C.W."/>
            <person name="Schneider J.R."/>
            <person name="Schatz M."/>
            <person name="Shumway M."/>
            <person name="Stanke M."/>
            <person name="Stinson E.O."/>
            <person name="Tubio J.M."/>
            <person name="Vanzee J.P."/>
            <person name="Verjovski-Almeida S."/>
            <person name="Werner D."/>
            <person name="White O."/>
            <person name="Wyder S."/>
            <person name="Zeng Q."/>
            <person name="Zhao Q."/>
            <person name="Zhao Y."/>
            <person name="Hill C.A."/>
            <person name="Raikhel A.S."/>
            <person name="Soares M.B."/>
            <person name="Knudson D.L."/>
            <person name="Lee N.H."/>
            <person name="Galagan J."/>
            <person name="Salzberg S.L."/>
            <person name="Paulsen I.T."/>
            <person name="Dimopoulos G."/>
            <person name="Collins F.H."/>
            <person name="Birren B."/>
            <person name="Fraser-Liggett C.M."/>
            <person name="Severson D.W."/>
        </authorList>
    </citation>
    <scope>NUCLEOTIDE SEQUENCE [LARGE SCALE GENOMIC DNA]</scope>
    <source>
        <strain evidence="11">Liverpool</strain>
    </source>
</reference>
<evidence type="ECO:0000256" key="4">
    <source>
        <dbReference type="ARBA" id="ARBA00022833"/>
    </source>
</evidence>
<dbReference type="Proteomes" id="UP000682892">
    <property type="component" value="Unassembled WGS sequence"/>
</dbReference>
<proteinExistence type="predicted"/>
<dbReference type="SUPFAM" id="SSF57667">
    <property type="entry name" value="beta-beta-alpha zinc fingers"/>
    <property type="match status" value="2"/>
</dbReference>
<dbReference type="PANTHER" id="PTHR24399:SF70">
    <property type="entry name" value="C2H2-TYPE DOMAIN-CONTAINING PROTEIN"/>
    <property type="match status" value="1"/>
</dbReference>
<reference evidence="11" key="1">
    <citation type="submission" date="2005-10" db="EMBL/GenBank/DDBJ databases">
        <authorList>
            <person name="Loftus B.J."/>
            <person name="Nene V.M."/>
            <person name="Hannick L.I."/>
            <person name="Bidwell S."/>
            <person name="Haas B."/>
            <person name="Amedeo P."/>
            <person name="Orvis J."/>
            <person name="Wortman J.R."/>
            <person name="White O.R."/>
            <person name="Salzberg S."/>
            <person name="Shumway M."/>
            <person name="Koo H."/>
            <person name="Zhao Y."/>
            <person name="Holmes M."/>
            <person name="Miller J."/>
            <person name="Schatz M."/>
            <person name="Pop M."/>
            <person name="Pai G."/>
            <person name="Utterback T."/>
            <person name="Rogers Y.-H."/>
            <person name="Kravitz S."/>
            <person name="Fraser C.M."/>
        </authorList>
    </citation>
    <scope>NUCLEOTIDE SEQUENCE</scope>
    <source>
        <strain evidence="11">Liverpool</strain>
    </source>
</reference>
<keyword evidence="7" id="KW-0539">Nucleus</keyword>
<dbReference type="PaxDb" id="7159-AAEL007461-PA"/>
<evidence type="ECO:0000256" key="5">
    <source>
        <dbReference type="ARBA" id="ARBA00023015"/>
    </source>
</evidence>
<comment type="subcellular location">
    <subcellularLocation>
        <location evidence="1">Nucleus</location>
    </subcellularLocation>
</comment>
<dbReference type="OMA" id="HPDVECN"/>
<dbReference type="GO" id="GO:0000978">
    <property type="term" value="F:RNA polymerase II cis-regulatory region sequence-specific DNA binding"/>
    <property type="evidence" value="ECO:0007669"/>
    <property type="project" value="TreeGrafter"/>
</dbReference>
<feature type="domain" description="C2H2-type" evidence="10">
    <location>
        <begin position="229"/>
        <end position="259"/>
    </location>
</feature>
<keyword evidence="4" id="KW-0862">Zinc</keyword>
<dbReference type="InterPro" id="IPR036236">
    <property type="entry name" value="Znf_C2H2_sf"/>
</dbReference>
<dbReference type="InterPro" id="IPR013087">
    <property type="entry name" value="Znf_C2H2_type"/>
</dbReference>
<evidence type="ECO:0000256" key="3">
    <source>
        <dbReference type="ARBA" id="ARBA00022737"/>
    </source>
</evidence>
<dbReference type="GO" id="GO:0005654">
    <property type="term" value="C:nucleoplasm"/>
    <property type="evidence" value="ECO:0007669"/>
    <property type="project" value="TreeGrafter"/>
</dbReference>
<dbReference type="HOGENOM" id="CLU_712156_0_0_1"/>
<evidence type="ECO:0000256" key="1">
    <source>
        <dbReference type="ARBA" id="ARBA00004123"/>
    </source>
</evidence>
<keyword evidence="5" id="KW-0805">Transcription regulation</keyword>
<feature type="compositionally biased region" description="Basic and acidic residues" evidence="9">
    <location>
        <begin position="155"/>
        <end position="165"/>
    </location>
</feature>
<evidence type="ECO:0000256" key="7">
    <source>
        <dbReference type="ARBA" id="ARBA00023242"/>
    </source>
</evidence>
<evidence type="ECO:0000256" key="6">
    <source>
        <dbReference type="ARBA" id="ARBA00023163"/>
    </source>
</evidence>
<evidence type="ECO:0000313" key="12">
    <source>
        <dbReference type="Proteomes" id="UP000682892"/>
    </source>
</evidence>
<name>Q172A9_AEDAE</name>
<dbReference type="GO" id="GO:0001227">
    <property type="term" value="F:DNA-binding transcription repressor activity, RNA polymerase II-specific"/>
    <property type="evidence" value="ECO:0007669"/>
    <property type="project" value="TreeGrafter"/>
</dbReference>
<accession>Q172A9</accession>
<dbReference type="Gene3D" id="3.30.160.60">
    <property type="entry name" value="Classic Zinc Finger"/>
    <property type="match status" value="3"/>
</dbReference>
<keyword evidence="8" id="KW-0863">Zinc-finger</keyword>
<evidence type="ECO:0000259" key="10">
    <source>
        <dbReference type="PROSITE" id="PS50157"/>
    </source>
</evidence>
<evidence type="ECO:0000313" key="11">
    <source>
        <dbReference type="EMBL" id="EAT40829.1"/>
    </source>
</evidence>
<dbReference type="PhylomeDB" id="Q172A9"/>
<evidence type="ECO:0000256" key="8">
    <source>
        <dbReference type="PROSITE-ProRule" id="PRU00042"/>
    </source>
</evidence>
<dbReference type="VEuPathDB" id="VectorBase:AAEL007461"/>
<dbReference type="PROSITE" id="PS00028">
    <property type="entry name" value="ZINC_FINGER_C2H2_1"/>
    <property type="match status" value="3"/>
</dbReference>
<feature type="region of interest" description="Disordered" evidence="9">
    <location>
        <begin position="155"/>
        <end position="196"/>
    </location>
</feature>
<keyword evidence="2" id="KW-0479">Metal-binding</keyword>
<gene>
    <name evidence="11" type="ORF">AaeL_AAEL007461</name>
</gene>
<protein>
    <submittedName>
        <fullName evidence="11">AAEL007461-PA</fullName>
    </submittedName>
</protein>
<dbReference type="Pfam" id="PF07776">
    <property type="entry name" value="zf-AD"/>
    <property type="match status" value="1"/>
</dbReference>
<keyword evidence="3" id="KW-0677">Repeat</keyword>
<dbReference type="GO" id="GO:0008270">
    <property type="term" value="F:zinc ion binding"/>
    <property type="evidence" value="ECO:0007669"/>
    <property type="project" value="UniProtKB-KW"/>
</dbReference>
<dbReference type="InterPro" id="IPR012934">
    <property type="entry name" value="Znf_AD"/>
</dbReference>
<dbReference type="PROSITE" id="PS50157">
    <property type="entry name" value="ZINC_FINGER_C2H2_2"/>
    <property type="match status" value="3"/>
</dbReference>
<dbReference type="STRING" id="7159.Q172A9"/>
<dbReference type="AlphaFoldDB" id="Q172A9"/>
<feature type="domain" description="C2H2-type" evidence="10">
    <location>
        <begin position="320"/>
        <end position="343"/>
    </location>
</feature>
<keyword evidence="6" id="KW-0804">Transcription</keyword>
<organism evidence="11 12">
    <name type="scientific">Aedes aegypti</name>
    <name type="common">Yellowfever mosquito</name>
    <name type="synonym">Culex aegypti</name>
    <dbReference type="NCBI Taxonomy" id="7159"/>
    <lineage>
        <taxon>Eukaryota</taxon>
        <taxon>Metazoa</taxon>
        <taxon>Ecdysozoa</taxon>
        <taxon>Arthropoda</taxon>
        <taxon>Hexapoda</taxon>
        <taxon>Insecta</taxon>
        <taxon>Pterygota</taxon>
        <taxon>Neoptera</taxon>
        <taxon>Endopterygota</taxon>
        <taxon>Diptera</taxon>
        <taxon>Nematocera</taxon>
        <taxon>Culicoidea</taxon>
        <taxon>Culicidae</taxon>
        <taxon>Culicinae</taxon>
        <taxon>Aedini</taxon>
        <taxon>Aedes</taxon>
        <taxon>Stegomyia</taxon>
    </lineage>
</organism>
<feature type="domain" description="C2H2-type" evidence="10">
    <location>
        <begin position="261"/>
        <end position="288"/>
    </location>
</feature>
<dbReference type="eggNOG" id="KOG1721">
    <property type="taxonomic scope" value="Eukaryota"/>
</dbReference>
<dbReference type="EMBL" id="CH477442">
    <property type="protein sequence ID" value="EAT40829.1"/>
    <property type="molecule type" value="Genomic_DNA"/>
</dbReference>